<dbReference type="Proteomes" id="UP000252558">
    <property type="component" value="Unassembled WGS sequence"/>
</dbReference>
<evidence type="ECO:0000256" key="1">
    <source>
        <dbReference type="SAM" id="SignalP"/>
    </source>
</evidence>
<feature type="chain" id="PRO_5016603966" evidence="1">
    <location>
        <begin position="22"/>
        <end position="179"/>
    </location>
</feature>
<sequence>MSRYLVIFCTLFFVFSASIQAETDTDSAIPAEKRAAIMKLMEITGSDQMGKMFADMFIKQSAAAMQLAYPDIPARAIDVIADEVNQVVDEEVAKGELQRSLMPVYHRHFTLEELNVLLAFYESPTGQKSIRIMPQLTQESTLIGQAWAQQLSGKLQLRLSQRFQQEGLLPSANKPAATE</sequence>
<dbReference type="Pfam" id="PF09832">
    <property type="entry name" value="DUF2059"/>
    <property type="match status" value="1"/>
</dbReference>
<evidence type="ECO:0000259" key="2">
    <source>
        <dbReference type="Pfam" id="PF09832"/>
    </source>
</evidence>
<reference evidence="3 4" key="1">
    <citation type="submission" date="2018-07" db="EMBL/GenBank/DDBJ databases">
        <title>Corallincola holothuriorum sp. nov., a new facultative anaerobe isolated from sea cucumber Apostichopus japonicus.</title>
        <authorList>
            <person name="Xia H."/>
        </authorList>
    </citation>
    <scope>NUCLEOTIDE SEQUENCE [LARGE SCALE GENOMIC DNA]</scope>
    <source>
        <strain evidence="3 4">C4</strain>
    </source>
</reference>
<keyword evidence="4" id="KW-1185">Reference proteome</keyword>
<feature type="signal peptide" evidence="1">
    <location>
        <begin position="1"/>
        <end position="21"/>
    </location>
</feature>
<gene>
    <name evidence="3" type="ORF">DU002_06390</name>
</gene>
<dbReference type="InterPro" id="IPR018637">
    <property type="entry name" value="DUF2059"/>
</dbReference>
<evidence type="ECO:0000313" key="3">
    <source>
        <dbReference type="EMBL" id="RCU50949.1"/>
    </source>
</evidence>
<evidence type="ECO:0000313" key="4">
    <source>
        <dbReference type="Proteomes" id="UP000252558"/>
    </source>
</evidence>
<feature type="domain" description="DUF2059" evidence="2">
    <location>
        <begin position="96"/>
        <end position="152"/>
    </location>
</feature>
<protein>
    <submittedName>
        <fullName evidence="3">DUF2059 domain-containing protein</fullName>
    </submittedName>
</protein>
<comment type="caution">
    <text evidence="3">The sequence shown here is derived from an EMBL/GenBank/DDBJ whole genome shotgun (WGS) entry which is preliminary data.</text>
</comment>
<accession>A0A368NNB0</accession>
<keyword evidence="1" id="KW-0732">Signal</keyword>
<proteinExistence type="predicted"/>
<name>A0A368NNB0_9GAMM</name>
<dbReference type="AlphaFoldDB" id="A0A368NNB0"/>
<dbReference type="EMBL" id="QPID01000003">
    <property type="protein sequence ID" value="RCU50949.1"/>
    <property type="molecule type" value="Genomic_DNA"/>
</dbReference>
<organism evidence="3 4">
    <name type="scientific">Corallincola holothuriorum</name>
    <dbReference type="NCBI Taxonomy" id="2282215"/>
    <lineage>
        <taxon>Bacteria</taxon>
        <taxon>Pseudomonadati</taxon>
        <taxon>Pseudomonadota</taxon>
        <taxon>Gammaproteobacteria</taxon>
        <taxon>Alteromonadales</taxon>
        <taxon>Psychromonadaceae</taxon>
        <taxon>Corallincola</taxon>
    </lineage>
</organism>